<dbReference type="AlphaFoldDB" id="A0A370QPP3"/>
<dbReference type="PROSITE" id="PS50931">
    <property type="entry name" value="HTH_LYSR"/>
    <property type="match status" value="1"/>
</dbReference>
<sequence length="283" mass="32840">MSYLIAKKMRYFMVVMEIRNFAKAAEALCITRSPLSKVICELEDYLGGMLFKRKYNELEPTELAWKYYNKIRPVYVQLLAIENEIKSKYANTGMMIRFDTTFPKQLYKYIAMVIESSGIKAKCEHTVIEREDVDNVFYENNQLILSLRDIQFSDPVAHEEWLSDDLVLLSANEISAGTPLTLLIWQDASAHYMREVFAELLKGDFGEIGFLEHDYDLISTLYSIRLGRGCGIMTEKISAMFNMESVKVKKLEGKKIKIHVYHKLSPEYSDNKESVRKALRSFI</sequence>
<dbReference type="Pfam" id="PF00126">
    <property type="entry name" value="HTH_1"/>
    <property type="match status" value="1"/>
</dbReference>
<dbReference type="RefSeq" id="WP_115458598.1">
    <property type="nucleotide sequence ID" value="NZ_QRAP01000005.1"/>
</dbReference>
<gene>
    <name evidence="6" type="ORF">C8D90_10540</name>
</gene>
<keyword evidence="3 6" id="KW-0238">DNA-binding</keyword>
<accession>A0A370QPP3</accession>
<dbReference type="SUPFAM" id="SSF46785">
    <property type="entry name" value="Winged helix' DNA-binding domain"/>
    <property type="match status" value="1"/>
</dbReference>
<dbReference type="PANTHER" id="PTHR30579">
    <property type="entry name" value="TRANSCRIPTIONAL REGULATOR"/>
    <property type="match status" value="1"/>
</dbReference>
<keyword evidence="2" id="KW-0805">Transcription regulation</keyword>
<dbReference type="Gene3D" id="1.10.10.10">
    <property type="entry name" value="Winged helix-like DNA-binding domain superfamily/Winged helix DNA-binding domain"/>
    <property type="match status" value="1"/>
</dbReference>
<evidence type="ECO:0000256" key="1">
    <source>
        <dbReference type="ARBA" id="ARBA00009437"/>
    </source>
</evidence>
<protein>
    <submittedName>
        <fullName evidence="6">DNA-binding transcriptional LysR family regulator</fullName>
    </submittedName>
</protein>
<dbReference type="PANTHER" id="PTHR30579:SF7">
    <property type="entry name" value="HTH-TYPE TRANSCRIPTIONAL REGULATOR LRHA-RELATED"/>
    <property type="match status" value="1"/>
</dbReference>
<dbReference type="InterPro" id="IPR000847">
    <property type="entry name" value="LysR_HTH_N"/>
</dbReference>
<reference evidence="6 7" key="1">
    <citation type="submission" date="2018-07" db="EMBL/GenBank/DDBJ databases">
        <title>Genomic Encyclopedia of Type Strains, Phase IV (KMG-IV): sequencing the most valuable type-strain genomes for metagenomic binning, comparative biology and taxonomic classification.</title>
        <authorList>
            <person name="Goeker M."/>
        </authorList>
    </citation>
    <scope>NUCLEOTIDE SEQUENCE [LARGE SCALE GENOMIC DNA]</scope>
    <source>
        <strain evidence="6 7">DSM 103736</strain>
    </source>
</reference>
<dbReference type="InterPro" id="IPR036390">
    <property type="entry name" value="WH_DNA-bd_sf"/>
</dbReference>
<evidence type="ECO:0000313" key="7">
    <source>
        <dbReference type="Proteomes" id="UP000254848"/>
    </source>
</evidence>
<keyword evidence="4" id="KW-0804">Transcription</keyword>
<name>A0A370QPP3_9GAMM</name>
<organism evidence="6 7">
    <name type="scientific">Enterobacillus tribolii</name>
    <dbReference type="NCBI Taxonomy" id="1487935"/>
    <lineage>
        <taxon>Bacteria</taxon>
        <taxon>Pseudomonadati</taxon>
        <taxon>Pseudomonadota</taxon>
        <taxon>Gammaproteobacteria</taxon>
        <taxon>Enterobacterales</taxon>
        <taxon>Hafniaceae</taxon>
        <taxon>Enterobacillus</taxon>
    </lineage>
</organism>
<comment type="similarity">
    <text evidence="1">Belongs to the LysR transcriptional regulatory family.</text>
</comment>
<dbReference type="InterPro" id="IPR036388">
    <property type="entry name" value="WH-like_DNA-bd_sf"/>
</dbReference>
<evidence type="ECO:0000259" key="5">
    <source>
        <dbReference type="PROSITE" id="PS50931"/>
    </source>
</evidence>
<dbReference type="Proteomes" id="UP000254848">
    <property type="component" value="Unassembled WGS sequence"/>
</dbReference>
<dbReference type="OrthoDB" id="6630739at2"/>
<dbReference type="EMBL" id="QRAP01000005">
    <property type="protein sequence ID" value="RDK90766.1"/>
    <property type="molecule type" value="Genomic_DNA"/>
</dbReference>
<keyword evidence="7" id="KW-1185">Reference proteome</keyword>
<evidence type="ECO:0000313" key="6">
    <source>
        <dbReference type="EMBL" id="RDK90766.1"/>
    </source>
</evidence>
<evidence type="ECO:0000256" key="4">
    <source>
        <dbReference type="ARBA" id="ARBA00023163"/>
    </source>
</evidence>
<proteinExistence type="inferred from homology"/>
<evidence type="ECO:0000256" key="3">
    <source>
        <dbReference type="ARBA" id="ARBA00023125"/>
    </source>
</evidence>
<dbReference type="GO" id="GO:0003677">
    <property type="term" value="F:DNA binding"/>
    <property type="evidence" value="ECO:0007669"/>
    <property type="project" value="UniProtKB-KW"/>
</dbReference>
<dbReference type="InterPro" id="IPR050176">
    <property type="entry name" value="LTTR"/>
</dbReference>
<evidence type="ECO:0000256" key="2">
    <source>
        <dbReference type="ARBA" id="ARBA00023015"/>
    </source>
</evidence>
<feature type="domain" description="HTH lysR-type" evidence="5">
    <location>
        <begin position="4"/>
        <end position="61"/>
    </location>
</feature>
<comment type="caution">
    <text evidence="6">The sequence shown here is derived from an EMBL/GenBank/DDBJ whole genome shotgun (WGS) entry which is preliminary data.</text>
</comment>
<dbReference type="GO" id="GO:0003700">
    <property type="term" value="F:DNA-binding transcription factor activity"/>
    <property type="evidence" value="ECO:0007669"/>
    <property type="project" value="InterPro"/>
</dbReference>